<keyword evidence="2" id="KW-1185">Reference proteome</keyword>
<evidence type="ECO:0000313" key="2">
    <source>
        <dbReference type="Proteomes" id="UP000826725"/>
    </source>
</evidence>
<reference evidence="1" key="1">
    <citation type="submission" date="2020-09" db="EMBL/GenBank/DDBJ databases">
        <title>Desulfogranum mesoprofundum gen. nov., sp. nov., a novel mesophilic, sulfate-reducing chemolithoautotroph isolated from a deep-sea hydrothermal vent chimney in the Suiyo Seamount.</title>
        <authorList>
            <person name="Hashimoto Y."/>
            <person name="Nakagawa S."/>
        </authorList>
    </citation>
    <scope>NUCLEOTIDE SEQUENCE</scope>
    <source>
        <strain evidence="1">KT2</strain>
    </source>
</reference>
<organism evidence="1 2">
    <name type="scientific">Desulfomarina profundi</name>
    <dbReference type="NCBI Taxonomy" id="2772557"/>
    <lineage>
        <taxon>Bacteria</taxon>
        <taxon>Pseudomonadati</taxon>
        <taxon>Thermodesulfobacteriota</taxon>
        <taxon>Desulfobulbia</taxon>
        <taxon>Desulfobulbales</taxon>
        <taxon>Desulfobulbaceae</taxon>
        <taxon>Desulfomarina</taxon>
    </lineage>
</organism>
<gene>
    <name evidence="1" type="ORF">DGMP_33510</name>
</gene>
<sequence>MPEAVEVVFQRQNVSSKKEIEEAAYTLLGRIPGCGSEQGLEVEYDESSIENSAVHFRTSGQMENKELREVLTEILGLQTGEEVSLEEKSVTRLKEMKITLLPEEKMLLRLCFQDDLSVVGAGKMIGLNRNQAYGKMRRLLTRIRKAFRQAGLDRELQLYFQE</sequence>
<dbReference type="AlphaFoldDB" id="A0A8D5JEL0"/>
<name>A0A8D5JEL0_9BACT</name>
<dbReference type="Proteomes" id="UP000826725">
    <property type="component" value="Chromosome"/>
</dbReference>
<dbReference type="KEGG" id="dbk:DGMP_33510"/>
<evidence type="ECO:0000313" key="1">
    <source>
        <dbReference type="EMBL" id="BCL62658.1"/>
    </source>
</evidence>
<protein>
    <submittedName>
        <fullName evidence="1">Uncharacterized protein</fullName>
    </submittedName>
</protein>
<proteinExistence type="predicted"/>
<accession>A0A8D5JEL0</accession>
<dbReference type="EMBL" id="AP024086">
    <property type="protein sequence ID" value="BCL62658.1"/>
    <property type="molecule type" value="Genomic_DNA"/>
</dbReference>